<dbReference type="InterPro" id="IPR005835">
    <property type="entry name" value="NTP_transferase_dom"/>
</dbReference>
<reference evidence="5" key="1">
    <citation type="journal article" date="2023" name="Int. J. Syst. Evol. Microbiol.">
        <title>&lt;i&gt;Shewanella septentrionalis&lt;/i&gt; sp. nov. and &lt;i&gt;Shewanella holmiensis&lt;/i&gt; sp. nov., isolated from Baltic Sea water and sediments.</title>
        <authorList>
            <person name="Martin-Rodriguez A.J."/>
            <person name="Thorell K."/>
            <person name="Joffre E."/>
            <person name="Jensie-Markopoulos S."/>
            <person name="Moore E.R.B."/>
            <person name="Sjoling A."/>
        </authorList>
    </citation>
    <scope>NUCLEOTIDE SEQUENCE</scope>
    <source>
        <strain evidence="5">SP1S2-7</strain>
    </source>
</reference>
<keyword evidence="3" id="KW-0812">Transmembrane</keyword>
<evidence type="ECO:0000256" key="1">
    <source>
        <dbReference type="ARBA" id="ARBA00022679"/>
    </source>
</evidence>
<accession>A0A9X2WPB9</accession>
<dbReference type="SUPFAM" id="SSF53448">
    <property type="entry name" value="Nucleotide-diphospho-sugar transferases"/>
    <property type="match status" value="1"/>
</dbReference>
<dbReference type="PANTHER" id="PTHR43584:SF8">
    <property type="entry name" value="N-ACETYLMURAMATE ALPHA-1-PHOSPHATE URIDYLYLTRANSFERASE"/>
    <property type="match status" value="1"/>
</dbReference>
<organism evidence="5 6">
    <name type="scientific">Shewanella holmiensis</name>
    <dbReference type="NCBI Taxonomy" id="2952222"/>
    <lineage>
        <taxon>Bacteria</taxon>
        <taxon>Pseudomonadati</taxon>
        <taxon>Pseudomonadota</taxon>
        <taxon>Gammaproteobacteria</taxon>
        <taxon>Alteromonadales</taxon>
        <taxon>Shewanellaceae</taxon>
        <taxon>Shewanella</taxon>
    </lineage>
</organism>
<keyword evidence="1" id="KW-0808">Transferase</keyword>
<sequence>MQAIIFANRSAAELAPLNRQYSAALMPLVNKALIEYTLEDLSCAGITHAKLVVANRASEIEAHIGTGAKWNLTIDYFLSKPEEDVNSVLQRMQLDPQQTQLVVRGDIIRTPCIKRFVDFASKIQHTFVLASMNNQNPGLLMLPAGRSHGASLNWPIAELPQNQQRSINQVLHGKTFHLDSIANFAAATKYIIKHAHDFAIKGRKIDSLETANLYLGQQTQCPSFTDKTVHGSIGENSFVHPLVSCKNLIVIGQNCFIEDSELNDSIIMPNTFVGKNLTVKNQIISQDYIIDITHSTWVKVDDTSLVAACQTGVKQQQKPSLVHRFIGFALLILALPLMLISLLVAKATSPQQPIIRFNASSNQQRTIQLYEIAVNSQILAKLPQLWHVAKGNLLIFGASATLNQQAKYGVFGPVQLLLDKNAPAEEIELVEMEFQQLSQLGYVKRLWQLA</sequence>
<dbReference type="EMBL" id="JAMTCD010000015">
    <property type="protein sequence ID" value="MCT7942582.1"/>
    <property type="molecule type" value="Genomic_DNA"/>
</dbReference>
<protein>
    <submittedName>
        <fullName evidence="5">NDP-sugar synthase</fullName>
    </submittedName>
</protein>
<proteinExistence type="predicted"/>
<evidence type="ECO:0000256" key="2">
    <source>
        <dbReference type="ARBA" id="ARBA00022695"/>
    </source>
</evidence>
<dbReference type="Pfam" id="PF00483">
    <property type="entry name" value="NTP_transferase"/>
    <property type="match status" value="1"/>
</dbReference>
<dbReference type="Gene3D" id="2.160.10.10">
    <property type="entry name" value="Hexapeptide repeat proteins"/>
    <property type="match status" value="1"/>
</dbReference>
<dbReference type="InterPro" id="IPR029044">
    <property type="entry name" value="Nucleotide-diphossugar_trans"/>
</dbReference>
<dbReference type="AlphaFoldDB" id="A0A9X2WPB9"/>
<gene>
    <name evidence="5" type="ORF">NE535_12345</name>
</gene>
<feature type="domain" description="Nucleotidyl transferase" evidence="4">
    <location>
        <begin position="3"/>
        <end position="128"/>
    </location>
</feature>
<keyword evidence="6" id="KW-1185">Reference proteome</keyword>
<comment type="caution">
    <text evidence="5">The sequence shown here is derived from an EMBL/GenBank/DDBJ whole genome shotgun (WGS) entry which is preliminary data.</text>
</comment>
<dbReference type="InterPro" id="IPR050065">
    <property type="entry name" value="GlmU-like"/>
</dbReference>
<feature type="transmembrane region" description="Helical" evidence="3">
    <location>
        <begin position="325"/>
        <end position="345"/>
    </location>
</feature>
<keyword evidence="3" id="KW-0472">Membrane</keyword>
<dbReference type="GO" id="GO:0016779">
    <property type="term" value="F:nucleotidyltransferase activity"/>
    <property type="evidence" value="ECO:0007669"/>
    <property type="project" value="UniProtKB-KW"/>
</dbReference>
<name>A0A9X2WPB9_9GAMM</name>
<dbReference type="Proteomes" id="UP001155546">
    <property type="component" value="Unassembled WGS sequence"/>
</dbReference>
<keyword evidence="3" id="KW-1133">Transmembrane helix</keyword>
<evidence type="ECO:0000256" key="3">
    <source>
        <dbReference type="SAM" id="Phobius"/>
    </source>
</evidence>
<evidence type="ECO:0000313" key="5">
    <source>
        <dbReference type="EMBL" id="MCT7942582.1"/>
    </source>
</evidence>
<dbReference type="RefSeq" id="WP_261298943.1">
    <property type="nucleotide sequence ID" value="NZ_JAMTCD010000015.1"/>
</dbReference>
<evidence type="ECO:0000259" key="4">
    <source>
        <dbReference type="Pfam" id="PF00483"/>
    </source>
</evidence>
<evidence type="ECO:0000313" key="6">
    <source>
        <dbReference type="Proteomes" id="UP001155546"/>
    </source>
</evidence>
<dbReference type="PANTHER" id="PTHR43584">
    <property type="entry name" value="NUCLEOTIDYL TRANSFERASE"/>
    <property type="match status" value="1"/>
</dbReference>
<keyword evidence="2" id="KW-0548">Nucleotidyltransferase</keyword>
<dbReference type="Gene3D" id="3.90.550.10">
    <property type="entry name" value="Spore Coat Polysaccharide Biosynthesis Protein SpsA, Chain A"/>
    <property type="match status" value="1"/>
</dbReference>